<dbReference type="Proteomes" id="UP000559962">
    <property type="component" value="Unassembled WGS sequence"/>
</dbReference>
<dbReference type="InterPro" id="IPR000422">
    <property type="entry name" value="DHBP_synthase_RibB"/>
</dbReference>
<dbReference type="UniPathway" id="UPA00275">
    <property type="reaction ID" value="UER00399"/>
</dbReference>
<name>A0A847J5V1_9LACT</name>
<evidence type="ECO:0000313" key="4">
    <source>
        <dbReference type="EMBL" id="NLH35554.1"/>
    </source>
</evidence>
<evidence type="ECO:0000256" key="2">
    <source>
        <dbReference type="ARBA" id="ARBA00004904"/>
    </source>
</evidence>
<dbReference type="GO" id="GO:0008686">
    <property type="term" value="F:3,4-dihydroxy-2-butanone-4-phosphate synthase activity"/>
    <property type="evidence" value="ECO:0007669"/>
    <property type="project" value="UniProtKB-EC"/>
</dbReference>
<protein>
    <recommendedName>
        <fullName evidence="3">3,4-dihydroxy-2-butanone-4-phosphate synthase</fullName>
        <ecNumber evidence="3">4.1.99.12</ecNumber>
    </recommendedName>
</protein>
<comment type="pathway">
    <text evidence="2">Cofactor biosynthesis; riboflavin biosynthesis; 2-hydroxy-3-oxobutyl phosphate from D-ribulose 5-phosphate: step 1/1.</text>
</comment>
<comment type="function">
    <text evidence="1">Catalyzes the conversion of D-ribulose 5-phosphate to formate and 3,4-dihydroxy-2-butanone 4-phosphate.</text>
</comment>
<evidence type="ECO:0000256" key="1">
    <source>
        <dbReference type="ARBA" id="ARBA00002284"/>
    </source>
</evidence>
<dbReference type="Gene3D" id="3.90.870.10">
    <property type="entry name" value="DHBP synthase"/>
    <property type="match status" value="1"/>
</dbReference>
<proteinExistence type="predicted"/>
<gene>
    <name evidence="4" type="ORF">GX453_05965</name>
</gene>
<dbReference type="SUPFAM" id="SSF55821">
    <property type="entry name" value="YrdC/RibB"/>
    <property type="match status" value="1"/>
</dbReference>
<comment type="caution">
    <text evidence="4">The sequence shown here is derived from an EMBL/GenBank/DDBJ whole genome shotgun (WGS) entry which is preliminary data.</text>
</comment>
<dbReference type="Pfam" id="PF00926">
    <property type="entry name" value="DHBP_synthase"/>
    <property type="match status" value="1"/>
</dbReference>
<dbReference type="EMBL" id="JAAYVO010000076">
    <property type="protein sequence ID" value="NLH35554.1"/>
    <property type="molecule type" value="Genomic_DNA"/>
</dbReference>
<reference evidence="4 5" key="1">
    <citation type="journal article" date="2020" name="Biotechnol. Biofuels">
        <title>New insights from the biogas microbiome by comprehensive genome-resolved metagenomics of nearly 1600 species originating from multiple anaerobic digesters.</title>
        <authorList>
            <person name="Campanaro S."/>
            <person name="Treu L."/>
            <person name="Rodriguez-R L.M."/>
            <person name="Kovalovszki A."/>
            <person name="Ziels R.M."/>
            <person name="Maus I."/>
            <person name="Zhu X."/>
            <person name="Kougias P.G."/>
            <person name="Basile A."/>
            <person name="Luo G."/>
            <person name="Schluter A."/>
            <person name="Konstantinidis K.T."/>
            <person name="Angelidaki I."/>
        </authorList>
    </citation>
    <scope>NUCLEOTIDE SEQUENCE [LARGE SCALE GENOMIC DNA]</scope>
    <source>
        <strain evidence="4">AS27yjCOA_61</strain>
    </source>
</reference>
<accession>A0A847J5V1</accession>
<dbReference type="GO" id="GO:0009231">
    <property type="term" value="P:riboflavin biosynthetic process"/>
    <property type="evidence" value="ECO:0007669"/>
    <property type="project" value="UniProtKB-UniPathway"/>
</dbReference>
<dbReference type="InterPro" id="IPR017945">
    <property type="entry name" value="DHBP_synth_RibB-like_a/b_dom"/>
</dbReference>
<sequence>MPVSREILDQLNLIQMVESNTESHGTKFTFSIDGTSEITGVTTDTSDFDRSDTIQKILT</sequence>
<organism evidence="4 5">
    <name type="scientific">Pseudolactococcus chungangensis</name>
    <dbReference type="NCBI Taxonomy" id="451457"/>
    <lineage>
        <taxon>Bacteria</taxon>
        <taxon>Bacillati</taxon>
        <taxon>Bacillota</taxon>
        <taxon>Bacilli</taxon>
        <taxon>Lactobacillales</taxon>
        <taxon>Streptococcaceae</taxon>
        <taxon>Pseudolactococcus</taxon>
    </lineage>
</organism>
<evidence type="ECO:0000256" key="3">
    <source>
        <dbReference type="ARBA" id="ARBA00012153"/>
    </source>
</evidence>
<dbReference type="AlphaFoldDB" id="A0A847J5V1"/>
<dbReference type="EC" id="4.1.99.12" evidence="3"/>
<evidence type="ECO:0000313" key="5">
    <source>
        <dbReference type="Proteomes" id="UP000559962"/>
    </source>
</evidence>